<evidence type="ECO:0000313" key="2">
    <source>
        <dbReference type="EMBL" id="MCE5171896.1"/>
    </source>
</evidence>
<gene>
    <name evidence="2" type="ORF">LQV63_21685</name>
</gene>
<evidence type="ECO:0000313" key="3">
    <source>
        <dbReference type="Proteomes" id="UP001199916"/>
    </source>
</evidence>
<keyword evidence="1" id="KW-0732">Signal</keyword>
<accession>A0ABS8YJC5</accession>
<name>A0ABS8YJC5_9BACL</name>
<proteinExistence type="predicted"/>
<feature type="chain" id="PRO_5046784144" evidence="1">
    <location>
        <begin position="24"/>
        <end position="198"/>
    </location>
</feature>
<dbReference type="Proteomes" id="UP001199916">
    <property type="component" value="Unassembled WGS sequence"/>
</dbReference>
<feature type="signal peptide" evidence="1">
    <location>
        <begin position="1"/>
        <end position="23"/>
    </location>
</feature>
<dbReference type="EMBL" id="JAJNBZ010000021">
    <property type="protein sequence ID" value="MCE5171896.1"/>
    <property type="molecule type" value="Genomic_DNA"/>
</dbReference>
<comment type="caution">
    <text evidence="2">The sequence shown here is derived from an EMBL/GenBank/DDBJ whole genome shotgun (WGS) entry which is preliminary data.</text>
</comment>
<sequence>MNKKVIILFMTFLLLILPISAFADNSTTAEPNMSKEEILNKVENILNRYAVNVPFSAEDEQFVREYILPKNEDFTTLTTEDRKFFQGQEGTYALTGYVDYEHNVLGKNEWDFYMTAWDTTNTKRNIKAEVTVDCLGVINISDGKIGKIFNKTVSDSSDGKQITVNLKKSASFTGWPIMIYYYPKASFDGTEVRGEFRN</sequence>
<organism evidence="2 3">
    <name type="scientific">Paenibacillus profundus</name>
    <dbReference type="NCBI Taxonomy" id="1173085"/>
    <lineage>
        <taxon>Bacteria</taxon>
        <taxon>Bacillati</taxon>
        <taxon>Bacillota</taxon>
        <taxon>Bacilli</taxon>
        <taxon>Bacillales</taxon>
        <taxon>Paenibacillaceae</taxon>
        <taxon>Paenibacillus</taxon>
    </lineage>
</organism>
<protein>
    <submittedName>
        <fullName evidence="2">Uncharacterized protein</fullName>
    </submittedName>
</protein>
<evidence type="ECO:0000256" key="1">
    <source>
        <dbReference type="SAM" id="SignalP"/>
    </source>
</evidence>
<reference evidence="2 3" key="1">
    <citation type="submission" date="2021-11" db="EMBL/GenBank/DDBJ databases">
        <title>Draft genome sequence of Paenibacillus profundus YoMME, a new Gram-positive bacteria with exoelectrogenic properties.</title>
        <authorList>
            <person name="Hubenova Y."/>
            <person name="Hubenova E."/>
            <person name="Manasiev Y."/>
            <person name="Peykov S."/>
            <person name="Mitov M."/>
        </authorList>
    </citation>
    <scope>NUCLEOTIDE SEQUENCE [LARGE SCALE GENOMIC DNA]</scope>
    <source>
        <strain evidence="2 3">YoMME</strain>
    </source>
</reference>
<dbReference type="RefSeq" id="WP_233698236.1">
    <property type="nucleotide sequence ID" value="NZ_JAJNBZ010000021.1"/>
</dbReference>
<keyword evidence="3" id="KW-1185">Reference proteome</keyword>